<evidence type="ECO:0000313" key="2">
    <source>
        <dbReference type="Proteomes" id="UP001607303"/>
    </source>
</evidence>
<evidence type="ECO:0000313" key="1">
    <source>
        <dbReference type="EMBL" id="KAL2729880.1"/>
    </source>
</evidence>
<protein>
    <submittedName>
        <fullName evidence="1">Uncharacterized protein</fullName>
    </submittedName>
</protein>
<organism evidence="1 2">
    <name type="scientific">Vespula maculifrons</name>
    <name type="common">Eastern yellow jacket</name>
    <name type="synonym">Wasp</name>
    <dbReference type="NCBI Taxonomy" id="7453"/>
    <lineage>
        <taxon>Eukaryota</taxon>
        <taxon>Metazoa</taxon>
        <taxon>Ecdysozoa</taxon>
        <taxon>Arthropoda</taxon>
        <taxon>Hexapoda</taxon>
        <taxon>Insecta</taxon>
        <taxon>Pterygota</taxon>
        <taxon>Neoptera</taxon>
        <taxon>Endopterygota</taxon>
        <taxon>Hymenoptera</taxon>
        <taxon>Apocrita</taxon>
        <taxon>Aculeata</taxon>
        <taxon>Vespoidea</taxon>
        <taxon>Vespidae</taxon>
        <taxon>Vespinae</taxon>
        <taxon>Vespula</taxon>
    </lineage>
</organism>
<reference evidence="1 2" key="1">
    <citation type="journal article" date="2024" name="Ann. Entomol. Soc. Am.">
        <title>Genomic analyses of the southern and eastern yellowjacket wasps (Hymenoptera: Vespidae) reveal evolutionary signatures of social life.</title>
        <authorList>
            <person name="Catto M.A."/>
            <person name="Caine P.B."/>
            <person name="Orr S.E."/>
            <person name="Hunt B.G."/>
            <person name="Goodisman M.A.D."/>
        </authorList>
    </citation>
    <scope>NUCLEOTIDE SEQUENCE [LARGE SCALE GENOMIC DNA]</scope>
    <source>
        <strain evidence="1">232</strain>
        <tissue evidence="1">Head and thorax</tissue>
    </source>
</reference>
<name>A0ABD2BAZ3_VESMC</name>
<dbReference type="Proteomes" id="UP001607303">
    <property type="component" value="Unassembled WGS sequence"/>
</dbReference>
<dbReference type="AlphaFoldDB" id="A0ABD2BAZ3"/>
<sequence>MLASRPKSSKRMANYPLEERTMRLGIYDFPRSITGTAPLAGGQTRADAPDFSRFAIFYSLVADGRRTSVRTN</sequence>
<comment type="caution">
    <text evidence="1">The sequence shown here is derived from an EMBL/GenBank/DDBJ whole genome shotgun (WGS) entry which is preliminary data.</text>
</comment>
<dbReference type="EMBL" id="JAYRBN010000091">
    <property type="protein sequence ID" value="KAL2729880.1"/>
    <property type="molecule type" value="Genomic_DNA"/>
</dbReference>
<accession>A0ABD2BAZ3</accession>
<gene>
    <name evidence="1" type="ORF">V1477_015691</name>
</gene>
<proteinExistence type="predicted"/>
<keyword evidence="2" id="KW-1185">Reference proteome</keyword>